<dbReference type="EnsemblMetazoa" id="PPA43086.1">
    <property type="protein sequence ID" value="PPA43086.1"/>
    <property type="gene ID" value="WBGene00281455"/>
</dbReference>
<sequence>MGKEDSFDSTTLDMVFHYFLILTGFLAIFSVFSPIRFLFRKHAPSPYQSCRSEQKKLGAYRWVLTAIVISGLLWDVHISIFTAPFPVLPHIAFWADGLLVYIHPRMVVYLLAFALFLIFFWLTTLLLAFLYRFHAIVSEKKKKLIHLSAYFVVAICVVNSLISCGILIIRYPPESRILCALTESNPEMLFLYRKPAFIYFVVLDEFLFARIGLAHISVSLFFYLFVFLFVLISIHLVRSTTLIRSRTEIMFGGIQKHLVQSLSKLHAVMSANTIQMHRTLIKALIAQMVLPMGSLCLPLIGAAGAIKFGTILPPSLSKIGGQFGLMVTCLHSPLNTVSMILYVRPF</sequence>
<evidence type="ECO:0000313" key="2">
    <source>
        <dbReference type="Proteomes" id="UP000005239"/>
    </source>
</evidence>
<organism evidence="1 2">
    <name type="scientific">Pristionchus pacificus</name>
    <name type="common">Parasitic nematode worm</name>
    <dbReference type="NCBI Taxonomy" id="54126"/>
    <lineage>
        <taxon>Eukaryota</taxon>
        <taxon>Metazoa</taxon>
        <taxon>Ecdysozoa</taxon>
        <taxon>Nematoda</taxon>
        <taxon>Chromadorea</taxon>
        <taxon>Rhabditida</taxon>
        <taxon>Rhabditina</taxon>
        <taxon>Diplogasteromorpha</taxon>
        <taxon>Diplogasteroidea</taxon>
        <taxon>Neodiplogasteridae</taxon>
        <taxon>Pristionchus</taxon>
    </lineage>
</organism>
<dbReference type="Proteomes" id="UP000005239">
    <property type="component" value="Unassembled WGS sequence"/>
</dbReference>
<dbReference type="InterPro" id="IPR019422">
    <property type="entry name" value="7TM_GPCR_serpentine_rcpt_Srh"/>
</dbReference>
<name>A0A2A6CH69_PRIPA</name>
<dbReference type="Pfam" id="PF10318">
    <property type="entry name" value="7TM_GPCR_Srh"/>
    <property type="match status" value="1"/>
</dbReference>
<accession>A0A2A6CH69</accession>
<dbReference type="AlphaFoldDB" id="A0A2A6CH69"/>
<gene>
    <name evidence="1" type="primary">WBGene00281455</name>
</gene>
<protein>
    <submittedName>
        <fullName evidence="1">G protein-coupled receptor</fullName>
    </submittedName>
</protein>
<evidence type="ECO:0000313" key="1">
    <source>
        <dbReference type="EnsemblMetazoa" id="PPA43086.1"/>
    </source>
</evidence>
<dbReference type="PANTHER" id="PTHR45830">
    <property type="entry name" value="SERPENTINE RECEPTOR, CLASS I"/>
    <property type="match status" value="1"/>
</dbReference>
<proteinExistence type="predicted"/>
<dbReference type="PANTHER" id="PTHR45830:SF15">
    <property type="entry name" value="SERPENTINE RECEPTOR, CLASS I"/>
    <property type="match status" value="1"/>
</dbReference>
<reference evidence="2" key="1">
    <citation type="journal article" date="2008" name="Nat. Genet.">
        <title>The Pristionchus pacificus genome provides a unique perspective on nematode lifestyle and parasitism.</title>
        <authorList>
            <person name="Dieterich C."/>
            <person name="Clifton S.W."/>
            <person name="Schuster L.N."/>
            <person name="Chinwalla A."/>
            <person name="Delehaunty K."/>
            <person name="Dinkelacker I."/>
            <person name="Fulton L."/>
            <person name="Fulton R."/>
            <person name="Godfrey J."/>
            <person name="Minx P."/>
            <person name="Mitreva M."/>
            <person name="Roeseler W."/>
            <person name="Tian H."/>
            <person name="Witte H."/>
            <person name="Yang S.P."/>
            <person name="Wilson R.K."/>
            <person name="Sommer R.J."/>
        </authorList>
    </citation>
    <scope>NUCLEOTIDE SEQUENCE [LARGE SCALE GENOMIC DNA]</scope>
    <source>
        <strain evidence="2">PS312</strain>
    </source>
</reference>
<keyword evidence="2" id="KW-1185">Reference proteome</keyword>
<accession>A0A8R1Z417</accession>
<reference evidence="1" key="2">
    <citation type="submission" date="2022-06" db="UniProtKB">
        <authorList>
            <consortium name="EnsemblMetazoa"/>
        </authorList>
    </citation>
    <scope>IDENTIFICATION</scope>
    <source>
        <strain evidence="1">PS312</strain>
    </source>
</reference>